<sequence>MAPNNIENSIKDKLEKRALTPSVDAWSKLSNKLDVQEKKQNNKAFWWLGIAASIIGVVFVVSQFLNDNTQEISIPKIADSPEVIQDEKSNAIVLENTDLNAVEDLSASPIEIHDVKKEQDIVTVVKKSELAKKEVAKTTSIVETPRKELSFEEQKIQDVVAQVLIMKNENQEITDADIEQLLIEAQKEIKLNRLNNETLNVVDANALLQDVEQELDQSFRSKVFEALKSSFDSVKTAVAQRND</sequence>
<reference evidence="2 3" key="1">
    <citation type="submission" date="2016-11" db="EMBL/GenBank/DDBJ databases">
        <authorList>
            <person name="Jaros S."/>
            <person name="Januszkiewicz K."/>
            <person name="Wedrychowicz H."/>
        </authorList>
    </citation>
    <scope>NUCLEOTIDE SEQUENCE [LARGE SCALE GENOMIC DNA]</scope>
    <source>
        <strain evidence="2 3">CGMCC 1.12213</strain>
    </source>
</reference>
<evidence type="ECO:0000256" key="1">
    <source>
        <dbReference type="SAM" id="Phobius"/>
    </source>
</evidence>
<dbReference type="OrthoDB" id="1247025at2"/>
<organism evidence="2 3">
    <name type="scientific">Algibacter luteus</name>
    <dbReference type="NCBI Taxonomy" id="1178825"/>
    <lineage>
        <taxon>Bacteria</taxon>
        <taxon>Pseudomonadati</taxon>
        <taxon>Bacteroidota</taxon>
        <taxon>Flavobacteriia</taxon>
        <taxon>Flavobacteriales</taxon>
        <taxon>Flavobacteriaceae</taxon>
        <taxon>Algibacter</taxon>
    </lineage>
</organism>
<dbReference type="RefSeq" id="WP_019387781.1">
    <property type="nucleotide sequence ID" value="NZ_ALIH01000007.1"/>
</dbReference>
<keyword evidence="1" id="KW-0812">Transmembrane</keyword>
<dbReference type="AlphaFoldDB" id="A0A1M6F9A7"/>
<gene>
    <name evidence="2" type="ORF">SAMN05216261_2267</name>
</gene>
<evidence type="ECO:0000313" key="3">
    <source>
        <dbReference type="Proteomes" id="UP000184396"/>
    </source>
</evidence>
<dbReference type="eggNOG" id="ENOG5032ZQI">
    <property type="taxonomic scope" value="Bacteria"/>
</dbReference>
<dbReference type="EMBL" id="FQYK01000005">
    <property type="protein sequence ID" value="SHI94318.1"/>
    <property type="molecule type" value="Genomic_DNA"/>
</dbReference>
<feature type="transmembrane region" description="Helical" evidence="1">
    <location>
        <begin position="44"/>
        <end position="65"/>
    </location>
</feature>
<dbReference type="Proteomes" id="UP000184396">
    <property type="component" value="Unassembled WGS sequence"/>
</dbReference>
<keyword evidence="1" id="KW-1133">Transmembrane helix</keyword>
<protein>
    <submittedName>
        <fullName evidence="2">Uncharacterized protein</fullName>
    </submittedName>
</protein>
<keyword evidence="3" id="KW-1185">Reference proteome</keyword>
<keyword evidence="1" id="KW-0472">Membrane</keyword>
<proteinExistence type="predicted"/>
<accession>A0A1M6F9A7</accession>
<evidence type="ECO:0000313" key="2">
    <source>
        <dbReference type="EMBL" id="SHI94318.1"/>
    </source>
</evidence>
<dbReference type="STRING" id="1178825.SAMN05216261_2267"/>
<name>A0A1M6F9A7_9FLAO</name>